<evidence type="ECO:0000313" key="3">
    <source>
        <dbReference type="Proteomes" id="UP000838756"/>
    </source>
</evidence>
<dbReference type="AlphaFoldDB" id="A0A8S4QN42"/>
<dbReference type="OrthoDB" id="7513247at2759"/>
<keyword evidence="3" id="KW-1185">Reference proteome</keyword>
<proteinExistence type="predicted"/>
<comment type="caution">
    <text evidence="2">The sequence shown here is derived from an EMBL/GenBank/DDBJ whole genome shotgun (WGS) entry which is preliminary data.</text>
</comment>
<accession>A0A8S4QN42</accession>
<feature type="region of interest" description="Disordered" evidence="1">
    <location>
        <begin position="17"/>
        <end position="38"/>
    </location>
</feature>
<dbReference type="Proteomes" id="UP000838756">
    <property type="component" value="Unassembled WGS sequence"/>
</dbReference>
<name>A0A8S4QN42_9NEOP</name>
<evidence type="ECO:0000313" key="2">
    <source>
        <dbReference type="EMBL" id="CAH2216782.1"/>
    </source>
</evidence>
<feature type="non-terminal residue" evidence="2">
    <location>
        <position position="38"/>
    </location>
</feature>
<sequence length="38" mass="4146">METFVRDETCVHTLASSHIRETASRPGAKAEMAGNGKR</sequence>
<dbReference type="EMBL" id="CAKXAJ010016815">
    <property type="protein sequence ID" value="CAH2216782.1"/>
    <property type="molecule type" value="Genomic_DNA"/>
</dbReference>
<gene>
    <name evidence="2" type="primary">jg27146</name>
    <name evidence="2" type="ORF">PAEG_LOCUS4739</name>
</gene>
<protein>
    <submittedName>
        <fullName evidence="2">Jg27146 protein</fullName>
    </submittedName>
</protein>
<evidence type="ECO:0000256" key="1">
    <source>
        <dbReference type="SAM" id="MobiDB-lite"/>
    </source>
</evidence>
<organism evidence="2 3">
    <name type="scientific">Pararge aegeria aegeria</name>
    <dbReference type="NCBI Taxonomy" id="348720"/>
    <lineage>
        <taxon>Eukaryota</taxon>
        <taxon>Metazoa</taxon>
        <taxon>Ecdysozoa</taxon>
        <taxon>Arthropoda</taxon>
        <taxon>Hexapoda</taxon>
        <taxon>Insecta</taxon>
        <taxon>Pterygota</taxon>
        <taxon>Neoptera</taxon>
        <taxon>Endopterygota</taxon>
        <taxon>Lepidoptera</taxon>
        <taxon>Glossata</taxon>
        <taxon>Ditrysia</taxon>
        <taxon>Papilionoidea</taxon>
        <taxon>Nymphalidae</taxon>
        <taxon>Satyrinae</taxon>
        <taxon>Satyrini</taxon>
        <taxon>Parargina</taxon>
        <taxon>Pararge</taxon>
    </lineage>
</organism>
<reference evidence="2" key="1">
    <citation type="submission" date="2022-03" db="EMBL/GenBank/DDBJ databases">
        <authorList>
            <person name="Lindestad O."/>
        </authorList>
    </citation>
    <scope>NUCLEOTIDE SEQUENCE</scope>
</reference>